<accession>A0ABD3L3Q0</accession>
<keyword evidence="4" id="KW-0520">NAD</keyword>
<dbReference type="InterPro" id="IPR042197">
    <property type="entry name" value="Apaf_helical"/>
</dbReference>
<dbReference type="SUPFAM" id="SSF52047">
    <property type="entry name" value="RNI-like"/>
    <property type="match status" value="1"/>
</dbReference>
<dbReference type="PANTHER" id="PTHR11017:SF570">
    <property type="entry name" value="DISEASE RESISTANCE PROTEIN (TIR-NBS CLASS)-RELATED"/>
    <property type="match status" value="1"/>
</dbReference>
<evidence type="ECO:0000256" key="4">
    <source>
        <dbReference type="ARBA" id="ARBA00023027"/>
    </source>
</evidence>
<evidence type="ECO:0000256" key="3">
    <source>
        <dbReference type="ARBA" id="ARBA00022821"/>
    </source>
</evidence>
<dbReference type="Gene3D" id="3.40.50.300">
    <property type="entry name" value="P-loop containing nucleotide triphosphate hydrolases"/>
    <property type="match status" value="1"/>
</dbReference>
<organism evidence="6 7">
    <name type="scientific">Eucalyptus globulus</name>
    <name type="common">Tasmanian blue gum</name>
    <dbReference type="NCBI Taxonomy" id="34317"/>
    <lineage>
        <taxon>Eukaryota</taxon>
        <taxon>Viridiplantae</taxon>
        <taxon>Streptophyta</taxon>
        <taxon>Embryophyta</taxon>
        <taxon>Tracheophyta</taxon>
        <taxon>Spermatophyta</taxon>
        <taxon>Magnoliopsida</taxon>
        <taxon>eudicotyledons</taxon>
        <taxon>Gunneridae</taxon>
        <taxon>Pentapetalae</taxon>
        <taxon>rosids</taxon>
        <taxon>malvids</taxon>
        <taxon>Myrtales</taxon>
        <taxon>Myrtaceae</taxon>
        <taxon>Myrtoideae</taxon>
        <taxon>Eucalypteae</taxon>
        <taxon>Eucalyptus</taxon>
    </lineage>
</organism>
<evidence type="ECO:0000313" key="7">
    <source>
        <dbReference type="Proteomes" id="UP001634007"/>
    </source>
</evidence>
<dbReference type="Gene3D" id="3.40.50.10140">
    <property type="entry name" value="Toll/interleukin-1 receptor homology (TIR) domain"/>
    <property type="match status" value="1"/>
</dbReference>
<dbReference type="Pfam" id="PF01582">
    <property type="entry name" value="TIR"/>
    <property type="match status" value="1"/>
</dbReference>
<dbReference type="Pfam" id="PF23598">
    <property type="entry name" value="LRR_14"/>
    <property type="match status" value="1"/>
</dbReference>
<dbReference type="Pfam" id="PF23282">
    <property type="entry name" value="WHD_ROQ1"/>
    <property type="match status" value="1"/>
</dbReference>
<dbReference type="PRINTS" id="PR00364">
    <property type="entry name" value="DISEASERSIST"/>
</dbReference>
<sequence>MPTSAAGTSSGGTALGAGFQAFLSFRGPDTRRGFTDTLYHALVDAGVRVFRDDDELRVGETIGGALLRAIDDSKLYIPIFSRTYASSKWCLRELARIVDDTSRSKGSKKILPIFFDVEADDVKLKTSLYTDALVGHQKKFPNEVNAWRESLVEVGKIKGWSLKNFGGQGELTKLVVEEVLDELKTKHRYVTEHLIGMDDRVAAIKKSLDIHAGGVRLVGIHGMGGIGKTTLAKVIFNQLSSEFGNCGSFLNDIREESKKDGLVKLQAKLISDIVNSRVIGKIDDVGYGMKRIEETLCNKKALIILDDVDKSEQIEKLIGSSLYSGTRIIITTRNRSLLQIRGFKYEIIAYEMREMNSKDALQLFSRHAFCGDSPPDDYNHLSTEIVHVTGGLPLALEVIGSLLYSKEEVIWIETLEKLRSIPEEEVQKKLKISFDVLDEFQQHIFLDIACFFVSEDITDPIYMWTDCKFFPQSGIKVLINMSLIKILKNNKLWMHDQLRDLGREIVRQENPIEPEKRSRLWIKEEILDVIRSKERKGKVQGLDLDGRHTQILLTNDKFERFPRLRFLKLCNGTFVGDFVNCHTKLRWISWDSPPPDIRVANMHLQYVVVLKLSTNHFNDLDIWSLIKMACKLKVLSLQDCPSITRTPNVSVCSTLERLTLQLCENLMTIDSSIGMLKCLVDLDINGCPLEELPDEIGGLLTLKRFSLKGCLRLRKLPESIGNLRCLLTLDISSTSINELPNSVGGLPKLEFLSMASTKIKELPKSILSWALLLELDLSFAEIIELPESIGNLKMLKVIRVGYNPIKKFPHALGRLKNLEELHAPDCKLEGEIPAEIGALSKLRILVLRFNERVIVPRTIVMLPLLQMLDLNTCSEIQELPQLPSSLTDLVLESRSLQFVPDLSNLTNLVRLVLSDGSLVRGTTSLRQTCDMRWLRNLSKLNELNLCLLNIPAPPTELGSLSFLEKLTFYGLDLQSLTELPSSLLYLRVHNFNAAGLPMSNLRNLSTFRLSRSELKEIQLHGLHELASLSVSDCKLLERLSFPSSVNEISVIGCPKLVEIHFPGVLESLERLGIERCESFDRLSCLLEQESDELTFCGGRLSLLSSTFKKLKEFSVVECPKLVEIQVVGIMELLEIFSVDGCLAMERLGGLSNLKNLKSLSMRECGALRAVEGLDQLECLCRLLVGDYGLLERWIDLSNAKIPDECEMLIWDCRGSLSEFCPRKIECIPFNRYREMIPLGPNQVRPLFLPYVSTLQVQLALSPLPVYFFHVSCINLRFFVVKKLILGKFVTCASI</sequence>
<dbReference type="Pfam" id="PF00931">
    <property type="entry name" value="NB-ARC"/>
    <property type="match status" value="1"/>
</dbReference>
<dbReference type="InterPro" id="IPR044974">
    <property type="entry name" value="Disease_R_plants"/>
</dbReference>
<dbReference type="Gene3D" id="3.80.10.10">
    <property type="entry name" value="Ribonuclease Inhibitor"/>
    <property type="match status" value="2"/>
</dbReference>
<feature type="domain" description="TIR" evidence="5">
    <location>
        <begin position="17"/>
        <end position="187"/>
    </location>
</feature>
<protein>
    <recommendedName>
        <fullName evidence="5">TIR domain-containing protein</fullName>
    </recommendedName>
</protein>
<dbReference type="InterPro" id="IPR027417">
    <property type="entry name" value="P-loop_NTPase"/>
</dbReference>
<dbReference type="SMART" id="SM00369">
    <property type="entry name" value="LRR_TYP"/>
    <property type="match status" value="4"/>
</dbReference>
<dbReference type="EMBL" id="JBJKBG010000003">
    <property type="protein sequence ID" value="KAL3746358.1"/>
    <property type="molecule type" value="Genomic_DNA"/>
</dbReference>
<keyword evidence="1" id="KW-0433">Leucine-rich repeat</keyword>
<gene>
    <name evidence="6" type="ORF">ACJRO7_015335</name>
</gene>
<dbReference type="InterPro" id="IPR032675">
    <property type="entry name" value="LRR_dom_sf"/>
</dbReference>
<dbReference type="InterPro" id="IPR035897">
    <property type="entry name" value="Toll_tir_struct_dom_sf"/>
</dbReference>
<dbReference type="Gene3D" id="1.10.8.430">
    <property type="entry name" value="Helical domain of apoptotic protease-activating factors"/>
    <property type="match status" value="1"/>
</dbReference>
<comment type="caution">
    <text evidence="6">The sequence shown here is derived from an EMBL/GenBank/DDBJ whole genome shotgun (WGS) entry which is preliminary data.</text>
</comment>
<evidence type="ECO:0000256" key="2">
    <source>
        <dbReference type="ARBA" id="ARBA00022737"/>
    </source>
</evidence>
<dbReference type="PROSITE" id="PS50104">
    <property type="entry name" value="TIR"/>
    <property type="match status" value="1"/>
</dbReference>
<evidence type="ECO:0000259" key="5">
    <source>
        <dbReference type="PROSITE" id="PS50104"/>
    </source>
</evidence>
<dbReference type="SUPFAM" id="SSF52058">
    <property type="entry name" value="L domain-like"/>
    <property type="match status" value="2"/>
</dbReference>
<name>A0ABD3L3Q0_EUCGL</name>
<dbReference type="InterPro" id="IPR003591">
    <property type="entry name" value="Leu-rich_rpt_typical-subtyp"/>
</dbReference>
<reference evidence="6 7" key="1">
    <citation type="submission" date="2024-11" db="EMBL/GenBank/DDBJ databases">
        <title>Chromosome-level genome assembly of Eucalyptus globulus Labill. provides insights into its genome evolution.</title>
        <authorList>
            <person name="Li X."/>
        </authorList>
    </citation>
    <scope>NUCLEOTIDE SEQUENCE [LARGE SCALE GENOMIC DNA]</scope>
    <source>
        <strain evidence="6">CL2024</strain>
        <tissue evidence="6">Fresh tender leaves</tissue>
    </source>
</reference>
<dbReference type="InterPro" id="IPR003593">
    <property type="entry name" value="AAA+_ATPase"/>
</dbReference>
<dbReference type="InterPro" id="IPR055414">
    <property type="entry name" value="LRR_R13L4/SHOC2-like"/>
</dbReference>
<keyword evidence="3" id="KW-0611">Plant defense</keyword>
<dbReference type="SMART" id="SM00382">
    <property type="entry name" value="AAA"/>
    <property type="match status" value="1"/>
</dbReference>
<dbReference type="PANTHER" id="PTHR11017">
    <property type="entry name" value="LEUCINE-RICH REPEAT-CONTAINING PROTEIN"/>
    <property type="match status" value="1"/>
</dbReference>
<keyword evidence="7" id="KW-1185">Reference proteome</keyword>
<dbReference type="InterPro" id="IPR000157">
    <property type="entry name" value="TIR_dom"/>
</dbReference>
<dbReference type="SUPFAM" id="SSF52540">
    <property type="entry name" value="P-loop containing nucleoside triphosphate hydrolases"/>
    <property type="match status" value="1"/>
</dbReference>
<dbReference type="InterPro" id="IPR002182">
    <property type="entry name" value="NB-ARC"/>
</dbReference>
<keyword evidence="2" id="KW-0677">Repeat</keyword>
<dbReference type="Proteomes" id="UP001634007">
    <property type="component" value="Unassembled WGS sequence"/>
</dbReference>
<dbReference type="GO" id="GO:0006952">
    <property type="term" value="P:defense response"/>
    <property type="evidence" value="ECO:0007669"/>
    <property type="project" value="UniProtKB-KW"/>
</dbReference>
<dbReference type="SUPFAM" id="SSF52200">
    <property type="entry name" value="Toll/Interleukin receptor TIR domain"/>
    <property type="match status" value="1"/>
</dbReference>
<evidence type="ECO:0000313" key="6">
    <source>
        <dbReference type="EMBL" id="KAL3746358.1"/>
    </source>
</evidence>
<proteinExistence type="predicted"/>
<evidence type="ECO:0000256" key="1">
    <source>
        <dbReference type="ARBA" id="ARBA00022614"/>
    </source>
</evidence>
<dbReference type="InterPro" id="IPR058192">
    <property type="entry name" value="WHD_ROQ1-like"/>
</dbReference>
<dbReference type="GO" id="GO:0051707">
    <property type="term" value="P:response to other organism"/>
    <property type="evidence" value="ECO:0007669"/>
    <property type="project" value="UniProtKB-ARBA"/>
</dbReference>
<dbReference type="SMART" id="SM00255">
    <property type="entry name" value="TIR"/>
    <property type="match status" value="1"/>
</dbReference>